<protein>
    <submittedName>
        <fullName evidence="4">Disease resistance protein RGA3</fullName>
    </submittedName>
</protein>
<dbReference type="AlphaFoldDB" id="A0A6I9SSP9"/>
<dbReference type="InterPro" id="IPR042197">
    <property type="entry name" value="Apaf_helical"/>
</dbReference>
<dbReference type="InterPro" id="IPR027417">
    <property type="entry name" value="P-loop_NTPase"/>
</dbReference>
<proteinExistence type="predicted"/>
<dbReference type="Proteomes" id="UP000504604">
    <property type="component" value="Linkage group LG2"/>
</dbReference>
<name>A0A6I9SSP9_SESIN</name>
<keyword evidence="2" id="KW-0611">Plant defense</keyword>
<dbReference type="GeneID" id="105155882"/>
<organism evidence="3 4">
    <name type="scientific">Sesamum indicum</name>
    <name type="common">Oriental sesame</name>
    <name type="synonym">Sesamum orientale</name>
    <dbReference type="NCBI Taxonomy" id="4182"/>
    <lineage>
        <taxon>Eukaryota</taxon>
        <taxon>Viridiplantae</taxon>
        <taxon>Streptophyta</taxon>
        <taxon>Embryophyta</taxon>
        <taxon>Tracheophyta</taxon>
        <taxon>Spermatophyta</taxon>
        <taxon>Magnoliopsida</taxon>
        <taxon>eudicotyledons</taxon>
        <taxon>Gunneridae</taxon>
        <taxon>Pentapetalae</taxon>
        <taxon>asterids</taxon>
        <taxon>lamiids</taxon>
        <taxon>Lamiales</taxon>
        <taxon>Pedaliaceae</taxon>
        <taxon>Sesamum</taxon>
    </lineage>
</organism>
<gene>
    <name evidence="4" type="primary">LOC105155882</name>
</gene>
<dbReference type="OrthoDB" id="1306028at2759"/>
<accession>A0A6I9SSP9</accession>
<sequence>MIILITRSTIVSRILGNAPAYCLESLNDENCWELMKQKAYRTLDNDLERIGRMIATKYRGLPLAAKTLGSVLYLKDDPVEWRSILESEIWDLPQDKMTFSQL</sequence>
<evidence type="ECO:0000313" key="4">
    <source>
        <dbReference type="RefSeq" id="XP_011070168.1"/>
    </source>
</evidence>
<dbReference type="PANTHER" id="PTHR36766">
    <property type="entry name" value="PLANT BROAD-SPECTRUM MILDEW RESISTANCE PROTEIN RPW8"/>
    <property type="match status" value="1"/>
</dbReference>
<dbReference type="Gene3D" id="1.10.8.430">
    <property type="entry name" value="Helical domain of apoptotic protease-activating factors"/>
    <property type="match status" value="1"/>
</dbReference>
<evidence type="ECO:0000313" key="3">
    <source>
        <dbReference type="Proteomes" id="UP000504604"/>
    </source>
</evidence>
<evidence type="ECO:0000256" key="2">
    <source>
        <dbReference type="ARBA" id="ARBA00022821"/>
    </source>
</evidence>
<dbReference type="PANTHER" id="PTHR36766:SF70">
    <property type="entry name" value="DISEASE RESISTANCE PROTEIN RGA4"/>
    <property type="match status" value="1"/>
</dbReference>
<dbReference type="SUPFAM" id="SSF52540">
    <property type="entry name" value="P-loop containing nucleoside triphosphate hydrolases"/>
    <property type="match status" value="1"/>
</dbReference>
<keyword evidence="3" id="KW-1185">Reference proteome</keyword>
<evidence type="ECO:0000256" key="1">
    <source>
        <dbReference type="ARBA" id="ARBA00022614"/>
    </source>
</evidence>
<dbReference type="KEGG" id="sind:105155882"/>
<keyword evidence="1" id="KW-0433">Leucine-rich repeat</keyword>
<dbReference type="GO" id="GO:0043531">
    <property type="term" value="F:ADP binding"/>
    <property type="evidence" value="ECO:0007669"/>
    <property type="project" value="InterPro"/>
</dbReference>
<dbReference type="GO" id="GO:0006952">
    <property type="term" value="P:defense response"/>
    <property type="evidence" value="ECO:0007669"/>
    <property type="project" value="UniProtKB-KW"/>
</dbReference>
<reference evidence="4" key="1">
    <citation type="submission" date="2025-08" db="UniProtKB">
        <authorList>
            <consortium name="RefSeq"/>
        </authorList>
    </citation>
    <scope>IDENTIFICATION</scope>
</reference>
<dbReference type="InParanoid" id="A0A6I9SSP9"/>
<dbReference type="RefSeq" id="XP_011070168.1">
    <property type="nucleotide sequence ID" value="XM_011071866.1"/>
</dbReference>